<evidence type="ECO:0000259" key="1">
    <source>
        <dbReference type="Pfam" id="PF02900"/>
    </source>
</evidence>
<gene>
    <name evidence="2" type="primary">mhpB_2</name>
    <name evidence="2" type="ORF">NCTC5053_01324</name>
</gene>
<dbReference type="GO" id="GO:0047070">
    <property type="term" value="F:3-carboxyethylcatechol 2,3-dioxygenase activity"/>
    <property type="evidence" value="ECO:0007669"/>
    <property type="project" value="UniProtKB-EC"/>
</dbReference>
<dbReference type="InterPro" id="IPR004183">
    <property type="entry name" value="Xdiol_dOase_suB"/>
</dbReference>
<dbReference type="Proteomes" id="UP000254387">
    <property type="component" value="Unassembled WGS sequence"/>
</dbReference>
<keyword evidence="2" id="KW-0223">Dioxygenase</keyword>
<protein>
    <submittedName>
        <fullName evidence="2">2,3-dihydroxyphenylpropionate 1,2-dioxygenase</fullName>
        <ecNumber evidence="2">1.13.11.16</ecNumber>
    </submittedName>
</protein>
<proteinExistence type="predicted"/>
<sequence length="169" mass="19038">MHAYLHCLSHTPLVGFVDPEQAVLDEVNRVIADARRRIAEFDPELVVLFAPDHYNGFFYDVMPPFCLGSAPPRLATSPAPPATCRCPPSWRKPAPTPSSTAVSTWRCRTTCRWTMASPSRWSFCWVAWTTCRCCRCLLTASPRRCRVFNAPGCWVRRWAAFSIPSISGC</sequence>
<dbReference type="Pfam" id="PF02900">
    <property type="entry name" value="LigB"/>
    <property type="match status" value="1"/>
</dbReference>
<feature type="domain" description="Extradiol ring-cleavage dioxygenase class III enzyme subunit B" evidence="1">
    <location>
        <begin position="5"/>
        <end position="70"/>
    </location>
</feature>
<evidence type="ECO:0000313" key="2">
    <source>
        <dbReference type="EMBL" id="STU97878.1"/>
    </source>
</evidence>
<dbReference type="SUPFAM" id="SSF53213">
    <property type="entry name" value="LigB-like"/>
    <property type="match status" value="1"/>
</dbReference>
<organism evidence="2 3">
    <name type="scientific">Klebsiella pneumoniae</name>
    <dbReference type="NCBI Taxonomy" id="573"/>
    <lineage>
        <taxon>Bacteria</taxon>
        <taxon>Pseudomonadati</taxon>
        <taxon>Pseudomonadota</taxon>
        <taxon>Gammaproteobacteria</taxon>
        <taxon>Enterobacterales</taxon>
        <taxon>Enterobacteriaceae</taxon>
        <taxon>Klebsiella/Raoultella group</taxon>
        <taxon>Klebsiella</taxon>
        <taxon>Klebsiella pneumoniae complex</taxon>
    </lineage>
</organism>
<name>A0A378A429_KLEPN</name>
<dbReference type="EMBL" id="UGMN01000004">
    <property type="protein sequence ID" value="STU97878.1"/>
    <property type="molecule type" value="Genomic_DNA"/>
</dbReference>
<dbReference type="GO" id="GO:0008198">
    <property type="term" value="F:ferrous iron binding"/>
    <property type="evidence" value="ECO:0007669"/>
    <property type="project" value="InterPro"/>
</dbReference>
<evidence type="ECO:0000313" key="3">
    <source>
        <dbReference type="Proteomes" id="UP000254387"/>
    </source>
</evidence>
<dbReference type="EC" id="1.13.11.16" evidence="2"/>
<dbReference type="Gene3D" id="3.40.830.10">
    <property type="entry name" value="LigB-like"/>
    <property type="match status" value="1"/>
</dbReference>
<keyword evidence="2" id="KW-0560">Oxidoreductase</keyword>
<reference evidence="2 3" key="1">
    <citation type="submission" date="2018-06" db="EMBL/GenBank/DDBJ databases">
        <authorList>
            <consortium name="Pathogen Informatics"/>
            <person name="Doyle S."/>
        </authorList>
    </citation>
    <scope>NUCLEOTIDE SEQUENCE [LARGE SCALE GENOMIC DNA]</scope>
    <source>
        <strain evidence="2 3">NCTC5053</strain>
    </source>
</reference>
<dbReference type="AlphaFoldDB" id="A0A378A429"/>
<accession>A0A378A429</accession>